<accession>A0A653ETV8</accession>
<dbReference type="RefSeq" id="WP_204805669.1">
    <property type="nucleotide sequence ID" value="NZ_CAJMWM010000002.1"/>
</dbReference>
<protein>
    <recommendedName>
        <fullName evidence="2">ESX-1 secretion-associated protein</fullName>
    </recommendedName>
</protein>
<sequence length="104" mass="11565">MSEPISLDTEAAAATAAEWRGYADQLEQHGSHRHVPLDQLSTALGDVYGNFVRAKGDEYQARHAAYQRVADRARGHAERLEGTRRILTSTDDEHATRINHVLDA</sequence>
<proteinExistence type="predicted"/>
<evidence type="ECO:0008006" key="2">
    <source>
        <dbReference type="Google" id="ProtNLM"/>
    </source>
</evidence>
<organism evidence="1">
    <name type="scientific">Mycobacterium riyadhense</name>
    <dbReference type="NCBI Taxonomy" id="486698"/>
    <lineage>
        <taxon>Bacteria</taxon>
        <taxon>Bacillati</taxon>
        <taxon>Actinomycetota</taxon>
        <taxon>Actinomycetes</taxon>
        <taxon>Mycobacteriales</taxon>
        <taxon>Mycobacteriaceae</taxon>
        <taxon>Mycobacterium</taxon>
    </lineage>
</organism>
<evidence type="ECO:0000313" key="1">
    <source>
        <dbReference type="EMBL" id="VTP00954.1"/>
    </source>
</evidence>
<reference evidence="1" key="1">
    <citation type="submission" date="2019-05" db="EMBL/GenBank/DDBJ databases">
        <authorList>
            <person name="Naeem R."/>
            <person name="Antony C."/>
            <person name="Guan Q."/>
        </authorList>
    </citation>
    <scope>NUCLEOTIDE SEQUENCE</scope>
    <source>
        <strain evidence="1">2</strain>
    </source>
</reference>
<dbReference type="EMBL" id="LR589110">
    <property type="protein sequence ID" value="VTP00954.1"/>
    <property type="molecule type" value="Genomic_DNA"/>
</dbReference>
<dbReference type="AlphaFoldDB" id="A0A653ETV8"/>
<name>A0A653ETV8_9MYCO</name>
<gene>
    <name evidence="1" type="ORF">BIN_B_03816</name>
</gene>